<accession>A0A377AYE8</accession>
<dbReference type="Proteomes" id="UP000254079">
    <property type="component" value="Unassembled WGS sequence"/>
</dbReference>
<sequence length="41" mass="4730">MSLLLVGLHEHTQSLLRLEFYLRIFGLGVDDDVLLEALELF</sequence>
<gene>
    <name evidence="1" type="ORF">NCTC8622_07997</name>
</gene>
<organism evidence="1 2">
    <name type="scientific">Escherichia coli</name>
    <dbReference type="NCBI Taxonomy" id="562"/>
    <lineage>
        <taxon>Bacteria</taxon>
        <taxon>Pseudomonadati</taxon>
        <taxon>Pseudomonadota</taxon>
        <taxon>Gammaproteobacteria</taxon>
        <taxon>Enterobacterales</taxon>
        <taxon>Enterobacteriaceae</taxon>
        <taxon>Escherichia</taxon>
    </lineage>
</organism>
<protein>
    <submittedName>
        <fullName evidence="1">Uncharacterized protein</fullName>
    </submittedName>
</protein>
<evidence type="ECO:0000313" key="1">
    <source>
        <dbReference type="EMBL" id="STL40650.1"/>
    </source>
</evidence>
<reference evidence="1 2" key="1">
    <citation type="submission" date="2018-06" db="EMBL/GenBank/DDBJ databases">
        <authorList>
            <consortium name="Pathogen Informatics"/>
            <person name="Doyle S."/>
        </authorList>
    </citation>
    <scope>NUCLEOTIDE SEQUENCE [LARGE SCALE GENOMIC DNA]</scope>
    <source>
        <strain evidence="1 2">NCTC8622</strain>
    </source>
</reference>
<dbReference type="EMBL" id="UGCP01000006">
    <property type="protein sequence ID" value="STL40650.1"/>
    <property type="molecule type" value="Genomic_DNA"/>
</dbReference>
<name>A0A377AYE8_ECOLX</name>
<dbReference type="AlphaFoldDB" id="A0A377AYE8"/>
<proteinExistence type="predicted"/>
<evidence type="ECO:0000313" key="2">
    <source>
        <dbReference type="Proteomes" id="UP000254079"/>
    </source>
</evidence>